<dbReference type="AlphaFoldDB" id="A0A251V7I2"/>
<keyword evidence="1" id="KW-0433">Leucine-rich repeat</keyword>
<dbReference type="GO" id="GO:0004675">
    <property type="term" value="F:transmembrane receptor protein serine/threonine kinase activity"/>
    <property type="evidence" value="ECO:0000318"/>
    <property type="project" value="GO_Central"/>
</dbReference>
<dbReference type="Pfam" id="PF08263">
    <property type="entry name" value="LRRNT_2"/>
    <property type="match status" value="1"/>
</dbReference>
<dbReference type="Gene3D" id="3.80.10.10">
    <property type="entry name" value="Ribonuclease Inhibitor"/>
    <property type="match status" value="1"/>
</dbReference>
<dbReference type="Pfam" id="PF23598">
    <property type="entry name" value="LRR_14"/>
    <property type="match status" value="1"/>
</dbReference>
<dbReference type="PANTHER" id="PTHR47988">
    <property type="entry name" value="SOMATIC EMBRYOGENESIS RECEPTOR KINASE 1"/>
    <property type="match status" value="1"/>
</dbReference>
<evidence type="ECO:0000256" key="2">
    <source>
        <dbReference type="ARBA" id="ARBA00022729"/>
    </source>
</evidence>
<gene>
    <name evidence="7" type="ORF">HannXRQ_Chr03g0069561</name>
</gene>
<dbReference type="InterPro" id="IPR013210">
    <property type="entry name" value="LRR_N_plant-typ"/>
</dbReference>
<dbReference type="STRING" id="4232.A0A251V7I2"/>
<keyword evidence="2 4" id="KW-0732">Signal</keyword>
<dbReference type="OMA" id="YLMLYGN"/>
<evidence type="ECO:0000259" key="5">
    <source>
        <dbReference type="Pfam" id="PF08263"/>
    </source>
</evidence>
<proteinExistence type="predicted"/>
<sequence length="246" mass="27548">MDRIISLFSSSALLLFILVVQNTSSVYGNAEGDALYALKKQLKDPNNVLQSWDPTLVNPCTWYHVTCNNYNSVTRVELGNAGLSGQLVSQLGQLSNLQYLEMYGNNITGIIPNAIGNLTNLVSLDLYLNRLHGRIPTALGNLQKLRYLRLNNNILTGTIPFSLTTITTLQVLDVSSNRLRGYVPRNGSFAFFTPRRANVLPIILTWNSLRMLLLPQPLLHCPHSFLQGMEKSNNFFSIFYKSDIVV</sequence>
<reference evidence="8" key="1">
    <citation type="journal article" date="2017" name="Nature">
        <title>The sunflower genome provides insights into oil metabolism, flowering and Asterid evolution.</title>
        <authorList>
            <person name="Badouin H."/>
            <person name="Gouzy J."/>
            <person name="Grassa C.J."/>
            <person name="Murat F."/>
            <person name="Staton S.E."/>
            <person name="Cottret L."/>
            <person name="Lelandais-Briere C."/>
            <person name="Owens G.L."/>
            <person name="Carrere S."/>
            <person name="Mayjonade B."/>
            <person name="Legrand L."/>
            <person name="Gill N."/>
            <person name="Kane N.C."/>
            <person name="Bowers J.E."/>
            <person name="Hubner S."/>
            <person name="Bellec A."/>
            <person name="Berard A."/>
            <person name="Berges H."/>
            <person name="Blanchet N."/>
            <person name="Boniface M.C."/>
            <person name="Brunel D."/>
            <person name="Catrice O."/>
            <person name="Chaidir N."/>
            <person name="Claudel C."/>
            <person name="Donnadieu C."/>
            <person name="Faraut T."/>
            <person name="Fievet G."/>
            <person name="Helmstetter N."/>
            <person name="King M."/>
            <person name="Knapp S.J."/>
            <person name="Lai Z."/>
            <person name="Le Paslier M.C."/>
            <person name="Lippi Y."/>
            <person name="Lorenzon L."/>
            <person name="Mandel J.R."/>
            <person name="Marage G."/>
            <person name="Marchand G."/>
            <person name="Marquand E."/>
            <person name="Bret-Mestries E."/>
            <person name="Morien E."/>
            <person name="Nambeesan S."/>
            <person name="Nguyen T."/>
            <person name="Pegot-Espagnet P."/>
            <person name="Pouilly N."/>
            <person name="Raftis F."/>
            <person name="Sallet E."/>
            <person name="Schiex T."/>
            <person name="Thomas J."/>
            <person name="Vandecasteele C."/>
            <person name="Vares D."/>
            <person name="Vear F."/>
            <person name="Vautrin S."/>
            <person name="Crespi M."/>
            <person name="Mangin B."/>
            <person name="Burke J.M."/>
            <person name="Salse J."/>
            <person name="Munos S."/>
            <person name="Vincourt P."/>
            <person name="Rieseberg L.H."/>
            <person name="Langlade N.B."/>
        </authorList>
    </citation>
    <scope>NUCLEOTIDE SEQUENCE [LARGE SCALE GENOMIC DNA]</scope>
    <source>
        <strain evidence="8">cv. SF193</strain>
    </source>
</reference>
<feature type="signal peptide" evidence="4">
    <location>
        <begin position="1"/>
        <end position="25"/>
    </location>
</feature>
<name>A0A251V7I2_HELAN</name>
<dbReference type="Proteomes" id="UP000215914">
    <property type="component" value="Chromosome 3"/>
</dbReference>
<keyword evidence="3" id="KW-0677">Repeat</keyword>
<protein>
    <submittedName>
        <fullName evidence="7">Putative leucine-rich repeat protein, plant-type</fullName>
    </submittedName>
</protein>
<dbReference type="EMBL" id="CM007892">
    <property type="protein sequence ID" value="OTG30902.1"/>
    <property type="molecule type" value="Genomic_DNA"/>
</dbReference>
<feature type="domain" description="Leucine-rich repeat-containing N-terminal plant-type" evidence="5">
    <location>
        <begin position="29"/>
        <end position="68"/>
    </location>
</feature>
<dbReference type="SUPFAM" id="SSF52058">
    <property type="entry name" value="L domain-like"/>
    <property type="match status" value="1"/>
</dbReference>
<organism evidence="7 8">
    <name type="scientific">Helianthus annuus</name>
    <name type="common">Common sunflower</name>
    <dbReference type="NCBI Taxonomy" id="4232"/>
    <lineage>
        <taxon>Eukaryota</taxon>
        <taxon>Viridiplantae</taxon>
        <taxon>Streptophyta</taxon>
        <taxon>Embryophyta</taxon>
        <taxon>Tracheophyta</taxon>
        <taxon>Spermatophyta</taxon>
        <taxon>Magnoliopsida</taxon>
        <taxon>eudicotyledons</taxon>
        <taxon>Gunneridae</taxon>
        <taxon>Pentapetalae</taxon>
        <taxon>asterids</taxon>
        <taxon>campanulids</taxon>
        <taxon>Asterales</taxon>
        <taxon>Asteraceae</taxon>
        <taxon>Asteroideae</taxon>
        <taxon>Heliantheae alliance</taxon>
        <taxon>Heliantheae</taxon>
        <taxon>Helianthus</taxon>
    </lineage>
</organism>
<evidence type="ECO:0000259" key="6">
    <source>
        <dbReference type="Pfam" id="PF23598"/>
    </source>
</evidence>
<dbReference type="InterPro" id="IPR055414">
    <property type="entry name" value="LRR_R13L4/SHOC2-like"/>
</dbReference>
<dbReference type="GO" id="GO:0007165">
    <property type="term" value="P:signal transduction"/>
    <property type="evidence" value="ECO:0000318"/>
    <property type="project" value="GO_Central"/>
</dbReference>
<dbReference type="FunFam" id="3.80.10.10:FF:000024">
    <property type="entry name" value="Somatic embryogenesis receptor kinase 1"/>
    <property type="match status" value="1"/>
</dbReference>
<dbReference type="InParanoid" id="A0A251V7I2"/>
<evidence type="ECO:0000256" key="1">
    <source>
        <dbReference type="ARBA" id="ARBA00022614"/>
    </source>
</evidence>
<evidence type="ECO:0000256" key="4">
    <source>
        <dbReference type="SAM" id="SignalP"/>
    </source>
</evidence>
<evidence type="ECO:0000313" key="7">
    <source>
        <dbReference type="EMBL" id="OTG30902.1"/>
    </source>
</evidence>
<dbReference type="GO" id="GO:0005886">
    <property type="term" value="C:plasma membrane"/>
    <property type="evidence" value="ECO:0000318"/>
    <property type="project" value="GO_Central"/>
</dbReference>
<evidence type="ECO:0000313" key="8">
    <source>
        <dbReference type="Proteomes" id="UP000215914"/>
    </source>
</evidence>
<accession>A0A251V7I2</accession>
<feature type="chain" id="PRO_5013236470" evidence="4">
    <location>
        <begin position="26"/>
        <end position="246"/>
    </location>
</feature>
<keyword evidence="8" id="KW-1185">Reference proteome</keyword>
<dbReference type="InterPro" id="IPR032675">
    <property type="entry name" value="LRR_dom_sf"/>
</dbReference>
<feature type="domain" description="Disease resistance R13L4/SHOC-2-like LRR" evidence="6">
    <location>
        <begin position="84"/>
        <end position="175"/>
    </location>
</feature>
<evidence type="ECO:0000256" key="3">
    <source>
        <dbReference type="ARBA" id="ARBA00022737"/>
    </source>
</evidence>